<dbReference type="RefSeq" id="WP_353708045.1">
    <property type="nucleotide sequence ID" value="NZ_CP159290.1"/>
</dbReference>
<organism evidence="2">
    <name type="scientific">Cellulosimicrobium sp. ES-005</name>
    <dbReference type="NCBI Taxonomy" id="3163031"/>
    <lineage>
        <taxon>Bacteria</taxon>
        <taxon>Bacillati</taxon>
        <taxon>Actinomycetota</taxon>
        <taxon>Actinomycetes</taxon>
        <taxon>Micrococcales</taxon>
        <taxon>Promicromonosporaceae</taxon>
        <taxon>Cellulosimicrobium</taxon>
    </lineage>
</organism>
<feature type="compositionally biased region" description="Basic and acidic residues" evidence="1">
    <location>
        <begin position="55"/>
        <end position="67"/>
    </location>
</feature>
<evidence type="ECO:0000256" key="1">
    <source>
        <dbReference type="SAM" id="MobiDB-lite"/>
    </source>
</evidence>
<sequence length="75" mass="8560">MARKRYDVVYRSVSDKWNVTHQQTTLSTHFTKEAAVSAGVDVARRNAPSQLIIHRKDGTIEDERTYGDDPYPPRG</sequence>
<proteinExistence type="predicted"/>
<dbReference type="AlphaFoldDB" id="A0AAU8G019"/>
<gene>
    <name evidence="2" type="ORF">ABRQ22_20855</name>
</gene>
<dbReference type="Pfam" id="PF09954">
    <property type="entry name" value="DUF2188"/>
    <property type="match status" value="1"/>
</dbReference>
<dbReference type="EMBL" id="CP159290">
    <property type="protein sequence ID" value="XCH29974.1"/>
    <property type="molecule type" value="Genomic_DNA"/>
</dbReference>
<feature type="region of interest" description="Disordered" evidence="1">
    <location>
        <begin position="55"/>
        <end position="75"/>
    </location>
</feature>
<name>A0AAU8G019_9MICO</name>
<reference evidence="2" key="1">
    <citation type="submission" date="2024-06" db="EMBL/GenBank/DDBJ databases">
        <title>Complete genome sequence of the cellulolytic actinobacterium, Cellulosimicrobium ES-005.</title>
        <authorList>
            <person name="Matthews C.T."/>
            <person name="Underwood K.D."/>
            <person name="Ghanchi K.M."/>
            <person name="Fields S.D."/>
            <person name="Gardner S.G."/>
        </authorList>
    </citation>
    <scope>NUCLEOTIDE SEQUENCE</scope>
    <source>
        <strain evidence="2">ES-005</strain>
    </source>
</reference>
<accession>A0AAU8G019</accession>
<protein>
    <submittedName>
        <fullName evidence="2">DUF2188 domain-containing protein</fullName>
    </submittedName>
</protein>
<dbReference type="InterPro" id="IPR018691">
    <property type="entry name" value="DUF2188"/>
</dbReference>
<evidence type="ECO:0000313" key="2">
    <source>
        <dbReference type="EMBL" id="XCH29974.1"/>
    </source>
</evidence>